<accession>A0A318KR05</accession>
<dbReference type="PANTHER" id="PTHR43135:SF3">
    <property type="entry name" value="ALPHA-D-RIBOSE 1-METHYLPHOSPHONATE 5-TRIPHOSPHATE DIPHOSPHATASE"/>
    <property type="match status" value="1"/>
</dbReference>
<protein>
    <submittedName>
        <fullName evidence="2">Imidazolonepropionase-like amidohydrolase</fullName>
    </submittedName>
</protein>
<dbReference type="AlphaFoldDB" id="A0A318KR05"/>
<dbReference type="Gene3D" id="3.20.20.140">
    <property type="entry name" value="Metal-dependent hydrolases"/>
    <property type="match status" value="1"/>
</dbReference>
<dbReference type="Pfam" id="PF01979">
    <property type="entry name" value="Amidohydro_1"/>
    <property type="match status" value="1"/>
</dbReference>
<keyword evidence="3" id="KW-1185">Reference proteome</keyword>
<organism evidence="2 3">
    <name type="scientific">Dielma fastidiosa</name>
    <dbReference type="NCBI Taxonomy" id="1034346"/>
    <lineage>
        <taxon>Bacteria</taxon>
        <taxon>Bacillati</taxon>
        <taxon>Bacillota</taxon>
        <taxon>Erysipelotrichia</taxon>
        <taxon>Erysipelotrichales</taxon>
        <taxon>Erysipelotrichaceae</taxon>
        <taxon>Dielma</taxon>
    </lineage>
</organism>
<evidence type="ECO:0000313" key="3">
    <source>
        <dbReference type="Proteomes" id="UP000247612"/>
    </source>
</evidence>
<dbReference type="OrthoDB" id="9802793at2"/>
<dbReference type="InterPro" id="IPR051781">
    <property type="entry name" value="Metallo-dep_Hydrolase"/>
</dbReference>
<dbReference type="STRING" id="1034346.GCA_000313565_00536"/>
<proteinExistence type="predicted"/>
<reference evidence="2 3" key="1">
    <citation type="submission" date="2018-05" db="EMBL/GenBank/DDBJ databases">
        <title>Genomic Encyclopedia of Type Strains, Phase IV (KMG-IV): sequencing the most valuable type-strain genomes for metagenomic binning, comparative biology and taxonomic classification.</title>
        <authorList>
            <person name="Goeker M."/>
        </authorList>
    </citation>
    <scope>NUCLEOTIDE SEQUENCE [LARGE SCALE GENOMIC DNA]</scope>
    <source>
        <strain evidence="2 3">JC118</strain>
    </source>
</reference>
<gene>
    <name evidence="2" type="ORF">DES51_10862</name>
</gene>
<evidence type="ECO:0000259" key="1">
    <source>
        <dbReference type="Pfam" id="PF01979"/>
    </source>
</evidence>
<dbReference type="CDD" id="cd01309">
    <property type="entry name" value="Met_dep_hydrolase_C"/>
    <property type="match status" value="1"/>
</dbReference>
<dbReference type="InterPro" id="IPR032466">
    <property type="entry name" value="Metal_Hydrolase"/>
</dbReference>
<evidence type="ECO:0000313" key="2">
    <source>
        <dbReference type="EMBL" id="PXX78135.1"/>
    </source>
</evidence>
<dbReference type="Proteomes" id="UP000247612">
    <property type="component" value="Unassembled WGS sequence"/>
</dbReference>
<dbReference type="GO" id="GO:0016810">
    <property type="term" value="F:hydrolase activity, acting on carbon-nitrogen (but not peptide) bonds"/>
    <property type="evidence" value="ECO:0007669"/>
    <property type="project" value="InterPro"/>
</dbReference>
<name>A0A318KR05_9FIRM</name>
<dbReference type="EMBL" id="QJKH01000008">
    <property type="protein sequence ID" value="PXX78135.1"/>
    <property type="molecule type" value="Genomic_DNA"/>
</dbReference>
<keyword evidence="2" id="KW-0378">Hydrolase</keyword>
<dbReference type="PANTHER" id="PTHR43135">
    <property type="entry name" value="ALPHA-D-RIBOSE 1-METHYLPHOSPHONATE 5-TRIPHOSPHATE DIPHOSPHATASE"/>
    <property type="match status" value="1"/>
</dbReference>
<comment type="caution">
    <text evidence="2">The sequence shown here is derived from an EMBL/GenBank/DDBJ whole genome shotgun (WGS) entry which is preliminary data.</text>
</comment>
<sequence length="388" mass="41996">MLLIKNGMIYTMGKAGILQGDILIDNGKIKAVGKDLAVDAKQVIDASGFNIYPGLIEAHCHLGLHESSIQFEGNDVNESTDPITPQLRAIDGINPMDETVRLACSHGVTSVCAGPGSANVIGGTFTTYKTNGTCIDKMIIKDNVAMKVAFGENPKRVYQNSKIKTRMQTAAYLRETLLKTKEYLAKKEAAGDDISKRPALDMKLEAMIPVIQKKMPLKIHAHRADDILTALRIVKEFDLNCTLDHCTEGHLILDEVKASGFPALVGPSLGNKSKFELKEKSFNTPGILNKAGVKIAIITDSPVIPQEYLSLCAALAVKHGLDEMEALKAITINPAEILGIADRVGSLESGKDADLVFVKGNLLSYEAEVMKTMINGEIVYESEETSNV</sequence>
<feature type="domain" description="Amidohydrolase-related" evidence="1">
    <location>
        <begin position="51"/>
        <end position="379"/>
    </location>
</feature>
<dbReference type="SUPFAM" id="SSF51556">
    <property type="entry name" value="Metallo-dependent hydrolases"/>
    <property type="match status" value="1"/>
</dbReference>
<dbReference type="Gene3D" id="2.30.40.10">
    <property type="entry name" value="Urease, subunit C, domain 1"/>
    <property type="match status" value="1"/>
</dbReference>
<dbReference type="SUPFAM" id="SSF51338">
    <property type="entry name" value="Composite domain of metallo-dependent hydrolases"/>
    <property type="match status" value="1"/>
</dbReference>
<dbReference type="RefSeq" id="WP_022936840.1">
    <property type="nucleotide sequence ID" value="NZ_CABKRQ010000001.1"/>
</dbReference>
<dbReference type="InterPro" id="IPR011059">
    <property type="entry name" value="Metal-dep_hydrolase_composite"/>
</dbReference>
<dbReference type="InterPro" id="IPR006680">
    <property type="entry name" value="Amidohydro-rel"/>
</dbReference>